<evidence type="ECO:0000256" key="8">
    <source>
        <dbReference type="ARBA" id="ARBA00022989"/>
    </source>
</evidence>
<feature type="transmembrane region" description="Helical" evidence="11">
    <location>
        <begin position="6"/>
        <end position="24"/>
    </location>
</feature>
<dbReference type="EMBL" id="CP020919">
    <property type="protein sequence ID" value="AWG26766.1"/>
    <property type="molecule type" value="Genomic_DNA"/>
</dbReference>
<evidence type="ECO:0000256" key="6">
    <source>
        <dbReference type="ARBA" id="ARBA00022692"/>
    </source>
</evidence>
<dbReference type="InterPro" id="IPR006153">
    <property type="entry name" value="Cation/H_exchanger_TM"/>
</dbReference>
<feature type="transmembrane region" description="Helical" evidence="11">
    <location>
        <begin position="371"/>
        <end position="389"/>
    </location>
</feature>
<evidence type="ECO:0000313" key="13">
    <source>
        <dbReference type="EMBL" id="AWG26766.1"/>
    </source>
</evidence>
<feature type="transmembrane region" description="Helical" evidence="11">
    <location>
        <begin position="236"/>
        <end position="260"/>
    </location>
</feature>
<keyword evidence="14" id="KW-1185">Reference proteome</keyword>
<dbReference type="Proteomes" id="UP000244677">
    <property type="component" value="Chromosome"/>
</dbReference>
<organism evidence="13 14">
    <name type="scientific">Flavobacterium kingsejongi</name>
    <dbReference type="NCBI Taxonomy" id="1678728"/>
    <lineage>
        <taxon>Bacteria</taxon>
        <taxon>Pseudomonadati</taxon>
        <taxon>Bacteroidota</taxon>
        <taxon>Flavobacteriia</taxon>
        <taxon>Flavobacteriales</taxon>
        <taxon>Flavobacteriaceae</taxon>
        <taxon>Flavobacterium</taxon>
    </lineage>
</organism>
<dbReference type="GO" id="GO:0005886">
    <property type="term" value="C:plasma membrane"/>
    <property type="evidence" value="ECO:0007669"/>
    <property type="project" value="TreeGrafter"/>
</dbReference>
<dbReference type="InterPro" id="IPR004771">
    <property type="entry name" value="K/H_exchanger"/>
</dbReference>
<dbReference type="Gene3D" id="3.40.50.720">
    <property type="entry name" value="NAD(P)-binding Rossmann-like Domain"/>
    <property type="match status" value="1"/>
</dbReference>
<feature type="transmembrane region" description="Helical" evidence="11">
    <location>
        <begin position="115"/>
        <end position="132"/>
    </location>
</feature>
<dbReference type="OrthoDB" id="9781411at2"/>
<feature type="transmembrane region" description="Helical" evidence="11">
    <location>
        <begin position="87"/>
        <end position="109"/>
    </location>
</feature>
<dbReference type="GO" id="GO:0008324">
    <property type="term" value="F:monoatomic cation transmembrane transporter activity"/>
    <property type="evidence" value="ECO:0007669"/>
    <property type="project" value="InterPro"/>
</dbReference>
<dbReference type="FunFam" id="3.40.50.720:FF:000036">
    <property type="entry name" value="Glutathione-regulated potassium-efflux system protein KefB"/>
    <property type="match status" value="1"/>
</dbReference>
<sequence length="626" mass="68845">MQDTFFFQAMIYLAGAVIMVPIAKRLGLGSVLGYLAAGVIIGPAALGLTGNQSHDIMHFAEFGVVMMLFVIGLELEPARLWNMRRAITGMGGLQLVATTVIITSGLLLLGLPWKQALVLGMIISMSSTAIVLQTLEEKGWLKSVAGQSSFAVLLFQDLAIIPMLAFFPMLSDNTMKRPAGVSQDPTFIQGLPDWSHAVVILFSVMFIVFAGRHLLRPVFHLMAKTGMREMFTATALLLVVGIAVLMTSVGLSPALGAFLAGVVLANSEYRHQLEIAIDPFKGLLLGLFFISVGSSIDFDLIMSKPLLIAGLVIGLMLCKMIVLYGVGKVFKVRNAQNFIFTFGLSQVGEFAFVLLSFSLQERILTKEITDMMMGVTAVSMALTPLFMMLNEKVILPSLCATKEGAETEEKESDIEAEDNPVIIAGFGHFGNTVGRFLQANNIPTTVLDNDSDNVDLLRKMGVKVYYGDATRYDLLEIAGARKAKIIVIAINDREKRLGMIETVKKHFPNLYILVRSANRYDAYDQMNAGIMHIYRETLDTSLRLGVDVLKLLGHTTYEATRSAKTFFVHDEKTLKYLASIRNTDEYLVAVREKMEELETLMQADRDSIQLAKEQTITGGGHLITEL</sequence>
<proteinExistence type="inferred from homology"/>
<feature type="transmembrane region" description="Helical" evidence="11">
    <location>
        <begin position="305"/>
        <end position="326"/>
    </location>
</feature>
<evidence type="ECO:0000256" key="1">
    <source>
        <dbReference type="ARBA" id="ARBA00004127"/>
    </source>
</evidence>
<dbReference type="GO" id="GO:1902600">
    <property type="term" value="P:proton transmembrane transport"/>
    <property type="evidence" value="ECO:0007669"/>
    <property type="project" value="InterPro"/>
</dbReference>
<feature type="transmembrane region" description="Helical" evidence="11">
    <location>
        <begin position="280"/>
        <end position="298"/>
    </location>
</feature>
<feature type="transmembrane region" description="Helical" evidence="11">
    <location>
        <begin position="194"/>
        <end position="215"/>
    </location>
</feature>
<comment type="similarity">
    <text evidence="2">Belongs to the monovalent cation:proton antiporter 2 (CPA2) transporter (TC 2.A.37) family.</text>
</comment>
<evidence type="ECO:0000256" key="10">
    <source>
        <dbReference type="ARBA" id="ARBA00023136"/>
    </source>
</evidence>
<keyword evidence="5" id="KW-0633">Potassium transport</keyword>
<comment type="subcellular location">
    <subcellularLocation>
        <location evidence="1">Endomembrane system</location>
        <topology evidence="1">Multi-pass membrane protein</topology>
    </subcellularLocation>
</comment>
<keyword evidence="4" id="KW-0050">Antiport</keyword>
<dbReference type="GO" id="GO:0006813">
    <property type="term" value="P:potassium ion transport"/>
    <property type="evidence" value="ECO:0007669"/>
    <property type="project" value="UniProtKB-KW"/>
</dbReference>
<feature type="transmembrane region" description="Helical" evidence="11">
    <location>
        <begin position="31"/>
        <end position="50"/>
    </location>
</feature>
<gene>
    <name evidence="13" type="ORF">FK004_16780</name>
</gene>
<keyword evidence="10 11" id="KW-0472">Membrane</keyword>
<dbReference type="InterPro" id="IPR003148">
    <property type="entry name" value="RCK_N"/>
</dbReference>
<dbReference type="Pfam" id="PF00999">
    <property type="entry name" value="Na_H_Exchanger"/>
    <property type="match status" value="1"/>
</dbReference>
<dbReference type="PANTHER" id="PTHR46157:SF4">
    <property type="entry name" value="K(+) EFFLUX ANTIPORTER 3, CHLOROPLASTIC"/>
    <property type="match status" value="1"/>
</dbReference>
<evidence type="ECO:0000313" key="14">
    <source>
        <dbReference type="Proteomes" id="UP000244677"/>
    </source>
</evidence>
<feature type="transmembrane region" description="Helical" evidence="11">
    <location>
        <begin position="338"/>
        <end position="359"/>
    </location>
</feature>
<dbReference type="SUPFAM" id="SSF51735">
    <property type="entry name" value="NAD(P)-binding Rossmann-fold domains"/>
    <property type="match status" value="1"/>
</dbReference>
<keyword evidence="8 11" id="KW-1133">Transmembrane helix</keyword>
<name>A0A2S1LSZ6_9FLAO</name>
<accession>A0A2S1LSZ6</accession>
<evidence type="ECO:0000256" key="4">
    <source>
        <dbReference type="ARBA" id="ARBA00022449"/>
    </source>
</evidence>
<dbReference type="InterPro" id="IPR036291">
    <property type="entry name" value="NAD(P)-bd_dom_sf"/>
</dbReference>
<evidence type="ECO:0000256" key="7">
    <source>
        <dbReference type="ARBA" id="ARBA00022958"/>
    </source>
</evidence>
<feature type="transmembrane region" description="Helical" evidence="11">
    <location>
        <begin position="56"/>
        <end position="75"/>
    </location>
</feature>
<evidence type="ECO:0000259" key="12">
    <source>
        <dbReference type="PROSITE" id="PS51201"/>
    </source>
</evidence>
<dbReference type="PROSITE" id="PS51201">
    <property type="entry name" value="RCK_N"/>
    <property type="match status" value="1"/>
</dbReference>
<keyword evidence="7" id="KW-0630">Potassium</keyword>
<evidence type="ECO:0000256" key="11">
    <source>
        <dbReference type="SAM" id="Phobius"/>
    </source>
</evidence>
<feature type="transmembrane region" description="Helical" evidence="11">
    <location>
        <begin position="144"/>
        <end position="167"/>
    </location>
</feature>
<keyword evidence="3" id="KW-0813">Transport</keyword>
<evidence type="ECO:0000256" key="3">
    <source>
        <dbReference type="ARBA" id="ARBA00022448"/>
    </source>
</evidence>
<dbReference type="NCBIfam" id="TIGR00932">
    <property type="entry name" value="2a37"/>
    <property type="match status" value="1"/>
</dbReference>
<keyword evidence="9" id="KW-0406">Ion transport</keyword>
<dbReference type="AlphaFoldDB" id="A0A2S1LSZ6"/>
<evidence type="ECO:0000256" key="9">
    <source>
        <dbReference type="ARBA" id="ARBA00023065"/>
    </source>
</evidence>
<keyword evidence="6 11" id="KW-0812">Transmembrane</keyword>
<dbReference type="KEGG" id="fki:FK004_16780"/>
<feature type="domain" description="RCK N-terminal" evidence="12">
    <location>
        <begin position="418"/>
        <end position="534"/>
    </location>
</feature>
<dbReference type="GO" id="GO:0012505">
    <property type="term" value="C:endomembrane system"/>
    <property type="evidence" value="ECO:0007669"/>
    <property type="project" value="UniProtKB-SubCell"/>
</dbReference>
<dbReference type="InterPro" id="IPR038770">
    <property type="entry name" value="Na+/solute_symporter_sf"/>
</dbReference>
<dbReference type="GO" id="GO:0015297">
    <property type="term" value="F:antiporter activity"/>
    <property type="evidence" value="ECO:0007669"/>
    <property type="project" value="UniProtKB-KW"/>
</dbReference>
<protein>
    <submittedName>
        <fullName evidence="13">Potassium transporter</fullName>
    </submittedName>
</protein>
<reference evidence="13 14" key="1">
    <citation type="submission" date="2017-04" db="EMBL/GenBank/DDBJ databases">
        <title>Complete genome sequence of Flavobacterium kingsejong AJ004.</title>
        <authorList>
            <person name="Lee P.C."/>
        </authorList>
    </citation>
    <scope>NUCLEOTIDE SEQUENCE [LARGE SCALE GENOMIC DNA]</scope>
    <source>
        <strain evidence="13 14">AJ004</strain>
    </source>
</reference>
<evidence type="ECO:0000256" key="5">
    <source>
        <dbReference type="ARBA" id="ARBA00022538"/>
    </source>
</evidence>
<evidence type="ECO:0000256" key="2">
    <source>
        <dbReference type="ARBA" id="ARBA00005551"/>
    </source>
</evidence>
<dbReference type="Pfam" id="PF02254">
    <property type="entry name" value="TrkA_N"/>
    <property type="match status" value="1"/>
</dbReference>
<dbReference type="PANTHER" id="PTHR46157">
    <property type="entry name" value="K(+) EFFLUX ANTIPORTER 3, CHLOROPLASTIC"/>
    <property type="match status" value="1"/>
</dbReference>
<dbReference type="Gene3D" id="1.20.1530.20">
    <property type="match status" value="1"/>
</dbReference>